<dbReference type="PIRSF" id="PIRSF000386">
    <property type="entry name" value="tRNA_mtase"/>
    <property type="match status" value="1"/>
</dbReference>
<dbReference type="GO" id="GO:0052906">
    <property type="term" value="F:tRNA (guanine(37)-N1)-methyltransferase activity"/>
    <property type="evidence" value="ECO:0007669"/>
    <property type="project" value="UniProtKB-UniRule"/>
</dbReference>
<comment type="catalytic activity">
    <reaction evidence="14 15 17">
        <text>guanosine(37) in tRNA + S-adenosyl-L-methionine = N(1)-methylguanosine(37) in tRNA + S-adenosyl-L-homocysteine + H(+)</text>
        <dbReference type="Rhea" id="RHEA:36899"/>
        <dbReference type="Rhea" id="RHEA-COMP:10145"/>
        <dbReference type="Rhea" id="RHEA-COMP:10147"/>
        <dbReference type="ChEBI" id="CHEBI:15378"/>
        <dbReference type="ChEBI" id="CHEBI:57856"/>
        <dbReference type="ChEBI" id="CHEBI:59789"/>
        <dbReference type="ChEBI" id="CHEBI:73542"/>
        <dbReference type="ChEBI" id="CHEBI:74269"/>
        <dbReference type="EC" id="2.1.1.228"/>
    </reaction>
</comment>
<dbReference type="Gene3D" id="3.40.1280.10">
    <property type="match status" value="1"/>
</dbReference>
<keyword evidence="8 15" id="KW-0489">Methyltransferase</keyword>
<dbReference type="Pfam" id="PF01746">
    <property type="entry name" value="tRNA_m1G_MT"/>
    <property type="match status" value="1"/>
</dbReference>
<dbReference type="AlphaFoldDB" id="A0AAE3K1E1"/>
<proteinExistence type="inferred from homology"/>
<keyword evidence="11 15" id="KW-0819">tRNA processing</keyword>
<dbReference type="InterPro" id="IPR016009">
    <property type="entry name" value="tRNA_MeTrfase_TRMD/TRM10"/>
</dbReference>
<feature type="domain" description="tRNA methyltransferase TRMD/TRM10-type" evidence="18">
    <location>
        <begin position="1"/>
        <end position="224"/>
    </location>
</feature>
<dbReference type="NCBIfam" id="NF000648">
    <property type="entry name" value="PRK00026.1"/>
    <property type="match status" value="1"/>
</dbReference>
<keyword evidence="9 15" id="KW-0808">Transferase</keyword>
<evidence type="ECO:0000313" key="19">
    <source>
        <dbReference type="EMBL" id="MCI5755459.1"/>
    </source>
</evidence>
<evidence type="ECO:0000256" key="8">
    <source>
        <dbReference type="ARBA" id="ARBA00022603"/>
    </source>
</evidence>
<evidence type="ECO:0000259" key="18">
    <source>
        <dbReference type="Pfam" id="PF01746"/>
    </source>
</evidence>
<evidence type="ECO:0000256" key="10">
    <source>
        <dbReference type="ARBA" id="ARBA00022691"/>
    </source>
</evidence>
<dbReference type="HAMAP" id="MF_00605">
    <property type="entry name" value="TrmD"/>
    <property type="match status" value="1"/>
</dbReference>
<evidence type="ECO:0000256" key="16">
    <source>
        <dbReference type="PIRSR" id="PIRSR000386-1"/>
    </source>
</evidence>
<evidence type="ECO:0000256" key="1">
    <source>
        <dbReference type="ARBA" id="ARBA00002634"/>
    </source>
</evidence>
<dbReference type="Gene3D" id="1.10.1270.20">
    <property type="entry name" value="tRNA(m1g37)methyltransferase, domain 2"/>
    <property type="match status" value="1"/>
</dbReference>
<comment type="similarity">
    <text evidence="3 15 17">Belongs to the RNA methyltransferase TrmD family.</text>
</comment>
<comment type="caution">
    <text evidence="19">The sequence shown here is derived from an EMBL/GenBank/DDBJ whole genome shotgun (WGS) entry which is preliminary data.</text>
</comment>
<evidence type="ECO:0000313" key="20">
    <source>
        <dbReference type="Proteomes" id="UP001139365"/>
    </source>
</evidence>
<evidence type="ECO:0000256" key="7">
    <source>
        <dbReference type="ARBA" id="ARBA00022490"/>
    </source>
</evidence>
<evidence type="ECO:0000256" key="14">
    <source>
        <dbReference type="ARBA" id="ARBA00047783"/>
    </source>
</evidence>
<keyword evidence="7 15" id="KW-0963">Cytoplasm</keyword>
<comment type="function">
    <text evidence="1 15 17">Specifically methylates guanosine-37 in various tRNAs.</text>
</comment>
<dbReference type="EC" id="2.1.1.228" evidence="5 15"/>
<sequence>MRIDILTLFPEMVNAFVGESIIGRAARAGILDIRTHNFRDYSEDKHRRVDDTPYGGGMGMLLAAPPIYNCYSAVTSDAEKKPHTVYMSPQGKVLTQKRAAELSKLDRLVILCGHYEGVDERVIEEIVDEEISVGDYVLTGGELPACILCDCVGRLIDGVLADSSCHEIESISCGMLEYPQYTRPAEYHGRRVPEVLTGGDHREIDRWRYSESLKRTVKKRDDLL</sequence>
<dbReference type="NCBIfam" id="TIGR00088">
    <property type="entry name" value="trmD"/>
    <property type="match status" value="1"/>
</dbReference>
<reference evidence="19 20" key="1">
    <citation type="submission" date="2022-03" db="EMBL/GenBank/DDBJ databases">
        <title>Metagenome-assembled genomes from swine fecal metagenomes.</title>
        <authorList>
            <person name="Holman D.B."/>
            <person name="Kommadath A."/>
        </authorList>
    </citation>
    <scope>NUCLEOTIDE SEQUENCE [LARGE SCALE GENOMIC DNA]</scope>
    <source>
        <strain evidence="19">SUG147</strain>
    </source>
</reference>
<dbReference type="PANTHER" id="PTHR46417">
    <property type="entry name" value="TRNA (GUANINE-N(1)-)-METHYLTRANSFERASE"/>
    <property type="match status" value="1"/>
</dbReference>
<dbReference type="InterPro" id="IPR002649">
    <property type="entry name" value="tRNA_m1G_MeTrfase_TrmD"/>
</dbReference>
<dbReference type="FunFam" id="3.40.1280.10:FF:000001">
    <property type="entry name" value="tRNA (guanine-N(1)-)-methyltransferase"/>
    <property type="match status" value="1"/>
</dbReference>
<dbReference type="GO" id="GO:0002939">
    <property type="term" value="P:tRNA N1-guanine methylation"/>
    <property type="evidence" value="ECO:0007669"/>
    <property type="project" value="TreeGrafter"/>
</dbReference>
<comment type="subunit">
    <text evidence="4 15 17">Homodimer.</text>
</comment>
<evidence type="ECO:0000256" key="12">
    <source>
        <dbReference type="ARBA" id="ARBA00029736"/>
    </source>
</evidence>
<evidence type="ECO:0000256" key="9">
    <source>
        <dbReference type="ARBA" id="ARBA00022679"/>
    </source>
</evidence>
<name>A0AAE3K1E1_9BACT</name>
<evidence type="ECO:0000256" key="15">
    <source>
        <dbReference type="HAMAP-Rule" id="MF_00605"/>
    </source>
</evidence>
<keyword evidence="10 15" id="KW-0949">S-adenosyl-L-methionine</keyword>
<evidence type="ECO:0000256" key="4">
    <source>
        <dbReference type="ARBA" id="ARBA00011738"/>
    </source>
</evidence>
<evidence type="ECO:0000256" key="2">
    <source>
        <dbReference type="ARBA" id="ARBA00004496"/>
    </source>
</evidence>
<dbReference type="InterPro" id="IPR029026">
    <property type="entry name" value="tRNA_m1G_MTases_N"/>
</dbReference>
<dbReference type="EMBL" id="JALEMU010000067">
    <property type="protein sequence ID" value="MCI5755459.1"/>
    <property type="molecule type" value="Genomic_DNA"/>
</dbReference>
<organism evidence="19 20">
    <name type="scientific">Candidatus Colimorpha enterica</name>
    <dbReference type="NCBI Taxonomy" id="3083063"/>
    <lineage>
        <taxon>Bacteria</taxon>
        <taxon>Pseudomonadati</taxon>
        <taxon>Bacteroidota</taxon>
        <taxon>Bacteroidia</taxon>
        <taxon>Bacteroidales</taxon>
        <taxon>Candidatus Colimorpha</taxon>
    </lineage>
</organism>
<evidence type="ECO:0000256" key="6">
    <source>
        <dbReference type="ARBA" id="ARBA00014679"/>
    </source>
</evidence>
<feature type="binding site" evidence="15 16">
    <location>
        <begin position="133"/>
        <end position="138"/>
    </location>
    <ligand>
        <name>S-adenosyl-L-methionine</name>
        <dbReference type="ChEBI" id="CHEBI:59789"/>
    </ligand>
</feature>
<gene>
    <name evidence="15 19" type="primary">trmD</name>
    <name evidence="19" type="ORF">MR241_04105</name>
</gene>
<dbReference type="SUPFAM" id="SSF75217">
    <property type="entry name" value="alpha/beta knot"/>
    <property type="match status" value="1"/>
</dbReference>
<dbReference type="GO" id="GO:0005829">
    <property type="term" value="C:cytosol"/>
    <property type="evidence" value="ECO:0007669"/>
    <property type="project" value="TreeGrafter"/>
</dbReference>
<protein>
    <recommendedName>
        <fullName evidence="6 15">tRNA (guanine-N(1)-)-methyltransferase</fullName>
        <ecNumber evidence="5 15">2.1.1.228</ecNumber>
    </recommendedName>
    <alternativeName>
        <fullName evidence="12 15">M1G-methyltransferase</fullName>
    </alternativeName>
    <alternativeName>
        <fullName evidence="13 15">tRNA [GM37] methyltransferase</fullName>
    </alternativeName>
</protein>
<evidence type="ECO:0000256" key="3">
    <source>
        <dbReference type="ARBA" id="ARBA00007630"/>
    </source>
</evidence>
<evidence type="ECO:0000256" key="17">
    <source>
        <dbReference type="RuleBase" id="RU003464"/>
    </source>
</evidence>
<evidence type="ECO:0000256" key="5">
    <source>
        <dbReference type="ARBA" id="ARBA00012807"/>
    </source>
</evidence>
<dbReference type="InterPro" id="IPR029028">
    <property type="entry name" value="Alpha/beta_knot_MTases"/>
</dbReference>
<dbReference type="CDD" id="cd18080">
    <property type="entry name" value="TrmD-like"/>
    <property type="match status" value="1"/>
</dbReference>
<accession>A0AAE3K1E1</accession>
<comment type="subcellular location">
    <subcellularLocation>
        <location evidence="2 15 17">Cytoplasm</location>
    </subcellularLocation>
</comment>
<feature type="binding site" evidence="15 16">
    <location>
        <position position="113"/>
    </location>
    <ligand>
        <name>S-adenosyl-L-methionine</name>
        <dbReference type="ChEBI" id="CHEBI:59789"/>
    </ligand>
</feature>
<dbReference type="Proteomes" id="UP001139365">
    <property type="component" value="Unassembled WGS sequence"/>
</dbReference>
<evidence type="ECO:0000256" key="11">
    <source>
        <dbReference type="ARBA" id="ARBA00022694"/>
    </source>
</evidence>
<dbReference type="InterPro" id="IPR023148">
    <property type="entry name" value="tRNA_m1G_MeTrfase_C_sf"/>
</dbReference>
<evidence type="ECO:0000256" key="13">
    <source>
        <dbReference type="ARBA" id="ARBA00033392"/>
    </source>
</evidence>
<dbReference type="PANTHER" id="PTHR46417:SF1">
    <property type="entry name" value="TRNA (GUANINE-N(1)-)-METHYLTRANSFERASE"/>
    <property type="match status" value="1"/>
</dbReference>